<evidence type="ECO:0000313" key="1">
    <source>
        <dbReference type="EMBL" id="RNA19541.1"/>
    </source>
</evidence>
<dbReference type="EMBL" id="REGN01004025">
    <property type="protein sequence ID" value="RNA19541.1"/>
    <property type="molecule type" value="Genomic_DNA"/>
</dbReference>
<name>A0A3M7R813_BRAPC</name>
<sequence length="172" mass="19389">MNHSKHNLAKIIAIEFKLNNCTKFQQGKTRYFRKMPIKFPGGASTRTSKAQHMQQPAHQQHPAQHLNSLIVHNMELESTLISTANSHTSFDKITFKSIEKLFIIGISKSIFIYSKPGGQPGIAMGRFIHSFAESGSCVTGRLFILFQNLFFSSSLHILSNAKILPEKIRAEF</sequence>
<dbReference type="Proteomes" id="UP000276133">
    <property type="component" value="Unassembled WGS sequence"/>
</dbReference>
<evidence type="ECO:0000313" key="2">
    <source>
        <dbReference type="Proteomes" id="UP000276133"/>
    </source>
</evidence>
<proteinExistence type="predicted"/>
<keyword evidence="2" id="KW-1185">Reference proteome</keyword>
<organism evidence="1 2">
    <name type="scientific">Brachionus plicatilis</name>
    <name type="common">Marine rotifer</name>
    <name type="synonym">Brachionus muelleri</name>
    <dbReference type="NCBI Taxonomy" id="10195"/>
    <lineage>
        <taxon>Eukaryota</taxon>
        <taxon>Metazoa</taxon>
        <taxon>Spiralia</taxon>
        <taxon>Gnathifera</taxon>
        <taxon>Rotifera</taxon>
        <taxon>Eurotatoria</taxon>
        <taxon>Monogononta</taxon>
        <taxon>Pseudotrocha</taxon>
        <taxon>Ploima</taxon>
        <taxon>Brachionidae</taxon>
        <taxon>Brachionus</taxon>
    </lineage>
</organism>
<reference evidence="1 2" key="1">
    <citation type="journal article" date="2018" name="Sci. Rep.">
        <title>Genomic signatures of local adaptation to the degree of environmental predictability in rotifers.</title>
        <authorList>
            <person name="Franch-Gras L."/>
            <person name="Hahn C."/>
            <person name="Garcia-Roger E.M."/>
            <person name="Carmona M.J."/>
            <person name="Serra M."/>
            <person name="Gomez A."/>
        </authorList>
    </citation>
    <scope>NUCLEOTIDE SEQUENCE [LARGE SCALE GENOMIC DNA]</scope>
    <source>
        <strain evidence="1">HYR1</strain>
    </source>
</reference>
<accession>A0A3M7R813</accession>
<protein>
    <submittedName>
        <fullName evidence="1">Uncharacterized protein</fullName>
    </submittedName>
</protein>
<dbReference type="AlphaFoldDB" id="A0A3M7R813"/>
<comment type="caution">
    <text evidence="1">The sequence shown here is derived from an EMBL/GenBank/DDBJ whole genome shotgun (WGS) entry which is preliminary data.</text>
</comment>
<gene>
    <name evidence="1" type="ORF">BpHYR1_012389</name>
</gene>